<evidence type="ECO:0000259" key="6">
    <source>
        <dbReference type="Pfam" id="PF09864"/>
    </source>
</evidence>
<evidence type="ECO:0000313" key="7">
    <source>
        <dbReference type="EMBL" id="MET3589091.1"/>
    </source>
</evidence>
<accession>A0ABV2HEX5</accession>
<feature type="signal peptide" evidence="5">
    <location>
        <begin position="1"/>
        <end position="26"/>
    </location>
</feature>
<reference evidence="7 8" key="1">
    <citation type="submission" date="2024-06" db="EMBL/GenBank/DDBJ databases">
        <title>Genomic Encyclopedia of Type Strains, Phase IV (KMG-IV): sequencing the most valuable type-strain genomes for metagenomic binning, comparative biology and taxonomic classification.</title>
        <authorList>
            <person name="Goeker M."/>
        </authorList>
    </citation>
    <scope>NUCLEOTIDE SEQUENCE [LARGE SCALE GENOMIC DNA]</scope>
    <source>
        <strain evidence="7 8">DSM 23649</strain>
    </source>
</reference>
<evidence type="ECO:0000256" key="2">
    <source>
        <dbReference type="ARBA" id="ARBA00023136"/>
    </source>
</evidence>
<comment type="caution">
    <text evidence="7">The sequence shown here is derived from an EMBL/GenBank/DDBJ whole genome shotgun (WGS) entry which is preliminary data.</text>
</comment>
<keyword evidence="2" id="KW-0472">Membrane</keyword>
<protein>
    <submittedName>
        <fullName evidence="7">Membrane-bound inhibitor of C-type lysozyme</fullName>
    </submittedName>
</protein>
<organism evidence="7 8">
    <name type="scientific">Bartonella silvatica</name>
    <dbReference type="NCBI Taxonomy" id="357760"/>
    <lineage>
        <taxon>Bacteria</taxon>
        <taxon>Pseudomonadati</taxon>
        <taxon>Pseudomonadota</taxon>
        <taxon>Alphaproteobacteria</taxon>
        <taxon>Hyphomicrobiales</taxon>
        <taxon>Bartonellaceae</taxon>
        <taxon>Bartonella</taxon>
    </lineage>
</organism>
<dbReference type="Pfam" id="PF09864">
    <property type="entry name" value="MliC"/>
    <property type="match status" value="1"/>
</dbReference>
<proteinExistence type="predicted"/>
<name>A0ABV2HEX5_9HYPH</name>
<gene>
    <name evidence="7" type="ORF">ABID23_000161</name>
</gene>
<dbReference type="Proteomes" id="UP001549086">
    <property type="component" value="Unassembled WGS sequence"/>
</dbReference>
<dbReference type="Gene3D" id="2.40.128.200">
    <property type="match status" value="1"/>
</dbReference>
<feature type="chain" id="PRO_5046789369" evidence="5">
    <location>
        <begin position="27"/>
        <end position="130"/>
    </location>
</feature>
<evidence type="ECO:0000313" key="8">
    <source>
        <dbReference type="Proteomes" id="UP001549086"/>
    </source>
</evidence>
<keyword evidence="3" id="KW-0564">Palmitate</keyword>
<evidence type="ECO:0000256" key="5">
    <source>
        <dbReference type="SAM" id="SignalP"/>
    </source>
</evidence>
<keyword evidence="1 5" id="KW-0732">Signal</keyword>
<dbReference type="SUPFAM" id="SSF141488">
    <property type="entry name" value="YdhA-like"/>
    <property type="match status" value="1"/>
</dbReference>
<evidence type="ECO:0000256" key="1">
    <source>
        <dbReference type="ARBA" id="ARBA00022729"/>
    </source>
</evidence>
<keyword evidence="8" id="KW-1185">Reference proteome</keyword>
<dbReference type="RefSeq" id="WP_354188363.1">
    <property type="nucleotide sequence ID" value="NZ_JBEPLI010000001.1"/>
</dbReference>
<evidence type="ECO:0000256" key="4">
    <source>
        <dbReference type="ARBA" id="ARBA00023288"/>
    </source>
</evidence>
<keyword evidence="4" id="KW-0449">Lipoprotein</keyword>
<dbReference type="EMBL" id="JBEPLI010000001">
    <property type="protein sequence ID" value="MET3589091.1"/>
    <property type="molecule type" value="Genomic_DNA"/>
</dbReference>
<feature type="domain" description="C-type lysozyme inhibitor" evidence="6">
    <location>
        <begin position="46"/>
        <end position="115"/>
    </location>
</feature>
<dbReference type="InterPro" id="IPR036328">
    <property type="entry name" value="MliC_sf"/>
</dbReference>
<sequence length="130" mass="14578">MKKTSFIIQLFAALILLLFGSVNAFAGTLVIDVPDESEPTTETVTYQCDMGTRKENFEATYHNAGNIALVDLKWEGKRIIGANVISASGAKYVGGPYVWWTKRNEAMFYDLLNDPKEEHPILCVEKQETE</sequence>
<evidence type="ECO:0000256" key="3">
    <source>
        <dbReference type="ARBA" id="ARBA00023139"/>
    </source>
</evidence>
<dbReference type="InterPro" id="IPR018660">
    <property type="entry name" value="MliC"/>
</dbReference>